<organism evidence="2 3">
    <name type="scientific">Phialemonium thermophilum</name>
    <dbReference type="NCBI Taxonomy" id="223376"/>
    <lineage>
        <taxon>Eukaryota</taxon>
        <taxon>Fungi</taxon>
        <taxon>Dikarya</taxon>
        <taxon>Ascomycota</taxon>
        <taxon>Pezizomycotina</taxon>
        <taxon>Sordariomycetes</taxon>
        <taxon>Sordariomycetidae</taxon>
        <taxon>Cephalothecales</taxon>
        <taxon>Cephalothecaceae</taxon>
        <taxon>Phialemonium</taxon>
    </lineage>
</organism>
<keyword evidence="3" id="KW-1185">Reference proteome</keyword>
<proteinExistence type="predicted"/>
<evidence type="ECO:0000256" key="1">
    <source>
        <dbReference type="SAM" id="MobiDB-lite"/>
    </source>
</evidence>
<protein>
    <submittedName>
        <fullName evidence="2">Uncharacterized protein</fullName>
    </submittedName>
</protein>
<dbReference type="Proteomes" id="UP001586593">
    <property type="component" value="Unassembled WGS sequence"/>
</dbReference>
<evidence type="ECO:0000313" key="3">
    <source>
        <dbReference type="Proteomes" id="UP001586593"/>
    </source>
</evidence>
<feature type="region of interest" description="Disordered" evidence="1">
    <location>
        <begin position="86"/>
        <end position="106"/>
    </location>
</feature>
<sequence>MGNYHGGKAKRRSTDCRPVCFTAANTRHPRQSSSVRIPPACAEPADFRRLRRRHRPPKWAALHAVSNMRQLFMPFLAKLRYREGRGDGNAGKTRNIPFPPPLTSSLRQPRREEERKAITLSKTPPCLPKKEKLGISSCFKRVFLHRGICPPVDNRGLDWSGQAGPRMAKQKVGSF</sequence>
<dbReference type="EMBL" id="JAZHXJ010000176">
    <property type="protein sequence ID" value="KAL1870412.1"/>
    <property type="molecule type" value="Genomic_DNA"/>
</dbReference>
<reference evidence="2 3" key="1">
    <citation type="journal article" date="2024" name="Commun. Biol.">
        <title>Comparative genomic analysis of thermophilic fungi reveals convergent evolutionary adaptations and gene losses.</title>
        <authorList>
            <person name="Steindorff A.S."/>
            <person name="Aguilar-Pontes M.V."/>
            <person name="Robinson A.J."/>
            <person name="Andreopoulos B."/>
            <person name="LaButti K."/>
            <person name="Kuo A."/>
            <person name="Mondo S."/>
            <person name="Riley R."/>
            <person name="Otillar R."/>
            <person name="Haridas S."/>
            <person name="Lipzen A."/>
            <person name="Grimwood J."/>
            <person name="Schmutz J."/>
            <person name="Clum A."/>
            <person name="Reid I.D."/>
            <person name="Moisan M.C."/>
            <person name="Butler G."/>
            <person name="Nguyen T.T.M."/>
            <person name="Dewar K."/>
            <person name="Conant G."/>
            <person name="Drula E."/>
            <person name="Henrissat B."/>
            <person name="Hansel C."/>
            <person name="Singer S."/>
            <person name="Hutchinson M.I."/>
            <person name="de Vries R.P."/>
            <person name="Natvig D.O."/>
            <person name="Powell A.J."/>
            <person name="Tsang A."/>
            <person name="Grigoriev I.V."/>
        </authorList>
    </citation>
    <scope>NUCLEOTIDE SEQUENCE [LARGE SCALE GENOMIC DNA]</scope>
    <source>
        <strain evidence="2 3">ATCC 24622</strain>
    </source>
</reference>
<evidence type="ECO:0000313" key="2">
    <source>
        <dbReference type="EMBL" id="KAL1870412.1"/>
    </source>
</evidence>
<name>A0ABR3X3Z1_9PEZI</name>
<comment type="caution">
    <text evidence="2">The sequence shown here is derived from an EMBL/GenBank/DDBJ whole genome shotgun (WGS) entry which is preliminary data.</text>
</comment>
<gene>
    <name evidence="2" type="ORF">VTK73DRAFT_2650</name>
</gene>
<accession>A0ABR3X3Z1</accession>